<evidence type="ECO:0000313" key="2">
    <source>
        <dbReference type="Proteomes" id="UP000178319"/>
    </source>
</evidence>
<dbReference type="Proteomes" id="UP000178319">
    <property type="component" value="Unassembled WGS sequence"/>
</dbReference>
<dbReference type="EMBL" id="MHBZ01000019">
    <property type="protein sequence ID" value="OGY11314.1"/>
    <property type="molecule type" value="Genomic_DNA"/>
</dbReference>
<protein>
    <submittedName>
        <fullName evidence="1">Uncharacterized protein</fullName>
    </submittedName>
</protein>
<comment type="caution">
    <text evidence="1">The sequence shown here is derived from an EMBL/GenBank/DDBJ whole genome shotgun (WGS) entry which is preliminary data.</text>
</comment>
<evidence type="ECO:0000313" key="1">
    <source>
        <dbReference type="EMBL" id="OGY11314.1"/>
    </source>
</evidence>
<reference evidence="1 2" key="1">
    <citation type="journal article" date="2016" name="Nat. Commun.">
        <title>Thousands of microbial genomes shed light on interconnected biogeochemical processes in an aquifer system.</title>
        <authorList>
            <person name="Anantharaman K."/>
            <person name="Brown C.T."/>
            <person name="Hug L.A."/>
            <person name="Sharon I."/>
            <person name="Castelle C.J."/>
            <person name="Probst A.J."/>
            <person name="Thomas B.C."/>
            <person name="Singh A."/>
            <person name="Wilkins M.J."/>
            <person name="Karaoz U."/>
            <person name="Brodie E.L."/>
            <person name="Williams K.H."/>
            <person name="Hubbard S.S."/>
            <person name="Banfield J.F."/>
        </authorList>
    </citation>
    <scope>NUCLEOTIDE SEQUENCE [LARGE SCALE GENOMIC DNA]</scope>
</reference>
<proteinExistence type="predicted"/>
<accession>A0A1G1V792</accession>
<gene>
    <name evidence="1" type="ORF">A3D26_02305</name>
</gene>
<name>A0A1G1V792_9BACT</name>
<organism evidence="1 2">
    <name type="scientific">Candidatus Blackburnbacteria bacterium RIFCSPHIGHO2_02_FULL_44_20</name>
    <dbReference type="NCBI Taxonomy" id="1797516"/>
    <lineage>
        <taxon>Bacteria</taxon>
        <taxon>Candidatus Blackburniibacteriota</taxon>
    </lineage>
</organism>
<sequence>MHGKEDPSVDWFKAIADVWECARDDNAHRVVQIVFAHFLDYFCWDDFADFHECLVKGEK</sequence>
<dbReference type="AlphaFoldDB" id="A0A1G1V792"/>